<reference evidence="1" key="1">
    <citation type="submission" date="2019-04" db="EMBL/GenBank/DDBJ databases">
        <title>Microbes associate with the intestines of laboratory mice.</title>
        <authorList>
            <person name="Navarre W."/>
            <person name="Wong E."/>
            <person name="Huang K."/>
            <person name="Tropini C."/>
            <person name="Ng K."/>
            <person name="Yu B."/>
        </authorList>
    </citation>
    <scope>NUCLEOTIDE SEQUENCE</scope>
    <source>
        <strain evidence="1">NM01_1-7b</strain>
    </source>
</reference>
<comment type="caution">
    <text evidence="1">The sequence shown here is derived from an EMBL/GenBank/DDBJ whole genome shotgun (WGS) entry which is preliminary data.</text>
</comment>
<organism evidence="1 2">
    <name type="scientific">Petralouisia muris</name>
    <dbReference type="NCBI Taxonomy" id="3032872"/>
    <lineage>
        <taxon>Bacteria</taxon>
        <taxon>Bacillati</taxon>
        <taxon>Bacillota</taxon>
        <taxon>Clostridia</taxon>
        <taxon>Lachnospirales</taxon>
        <taxon>Lachnospiraceae</taxon>
        <taxon>Petralouisia</taxon>
    </lineage>
</organism>
<dbReference type="Proteomes" id="UP000304953">
    <property type="component" value="Unassembled WGS sequence"/>
</dbReference>
<accession>A0AC61RQI1</accession>
<proteinExistence type="predicted"/>
<keyword evidence="2" id="KW-1185">Reference proteome</keyword>
<gene>
    <name evidence="1" type="ORF">E5329_21550</name>
</gene>
<sequence>MKRALVTGVSWDTGIGFAITKQLVSDGYYVYAIYHSEDSTALEILSKEFKDRVQCIQCDLTNRNSVYTLIETLKKIPI</sequence>
<evidence type="ECO:0000313" key="2">
    <source>
        <dbReference type="Proteomes" id="UP000304953"/>
    </source>
</evidence>
<protein>
    <submittedName>
        <fullName evidence="1">SDR family NAD(P)-dependent oxidoreductase</fullName>
    </submittedName>
</protein>
<dbReference type="EMBL" id="SRYA01000061">
    <property type="protein sequence ID" value="TGY91321.1"/>
    <property type="molecule type" value="Genomic_DNA"/>
</dbReference>
<name>A0AC61RQI1_9FIRM</name>
<evidence type="ECO:0000313" key="1">
    <source>
        <dbReference type="EMBL" id="TGY91321.1"/>
    </source>
</evidence>